<dbReference type="Gene3D" id="1.20.1070.10">
    <property type="entry name" value="Rhodopsin 7-helix transmembrane proteins"/>
    <property type="match status" value="1"/>
</dbReference>
<dbReference type="InterPro" id="IPR050939">
    <property type="entry name" value="Olfactory_GPCR1"/>
</dbReference>
<dbReference type="STRING" id="310752.A0A384ABL2"/>
<evidence type="ECO:0000256" key="14">
    <source>
        <dbReference type="SAM" id="Phobius"/>
    </source>
</evidence>
<dbReference type="PANTHER" id="PTHR24242">
    <property type="entry name" value="G-PROTEIN COUPLED RECEPTOR"/>
    <property type="match status" value="1"/>
</dbReference>
<evidence type="ECO:0000256" key="13">
    <source>
        <dbReference type="ARBA" id="ARBA00023224"/>
    </source>
</evidence>
<dbReference type="GeneID" id="103014113"/>
<keyword evidence="16" id="KW-1185">Reference proteome</keyword>
<evidence type="ECO:0000256" key="3">
    <source>
        <dbReference type="ARBA" id="ARBA00022475"/>
    </source>
</evidence>
<evidence type="ECO:0000313" key="16">
    <source>
        <dbReference type="Proteomes" id="UP001652580"/>
    </source>
</evidence>
<dbReference type="Pfam" id="PF13853">
    <property type="entry name" value="7tm_4"/>
    <property type="match status" value="1"/>
</dbReference>
<keyword evidence="10" id="KW-1015">Disulfide bond</keyword>
<organism evidence="16 17">
    <name type="scientific">Balaenoptera acutorostrata</name>
    <name type="common">Common minke whale</name>
    <name type="synonym">Balaena rostrata</name>
    <dbReference type="NCBI Taxonomy" id="9767"/>
    <lineage>
        <taxon>Eukaryota</taxon>
        <taxon>Metazoa</taxon>
        <taxon>Chordata</taxon>
        <taxon>Craniata</taxon>
        <taxon>Vertebrata</taxon>
        <taxon>Euteleostomi</taxon>
        <taxon>Mammalia</taxon>
        <taxon>Eutheria</taxon>
        <taxon>Laurasiatheria</taxon>
        <taxon>Artiodactyla</taxon>
        <taxon>Whippomorpha</taxon>
        <taxon>Cetacea</taxon>
        <taxon>Mysticeti</taxon>
        <taxon>Balaenopteridae</taxon>
        <taxon>Balaenoptera</taxon>
    </lineage>
</organism>
<evidence type="ECO:0000256" key="2">
    <source>
        <dbReference type="ARBA" id="ARBA00004651"/>
    </source>
</evidence>
<keyword evidence="5 14" id="KW-0812">Transmembrane</keyword>
<feature type="transmembrane region" description="Helical" evidence="14">
    <location>
        <begin position="113"/>
        <end position="131"/>
    </location>
</feature>
<keyword evidence="4" id="KW-0716">Sensory transduction</keyword>
<gene>
    <name evidence="17" type="primary">LOC103014113</name>
</gene>
<name>A0A384ABL2_BALAC</name>
<keyword evidence="3" id="KW-1003">Cell membrane</keyword>
<keyword evidence="12" id="KW-0325">Glycoprotein</keyword>
<dbReference type="InterPro" id="IPR000276">
    <property type="entry name" value="GPCR_Rhodpsn"/>
</dbReference>
<evidence type="ECO:0000259" key="15">
    <source>
        <dbReference type="PROSITE" id="PS50262"/>
    </source>
</evidence>
<dbReference type="RefSeq" id="XP_007184730.2">
    <property type="nucleotide sequence ID" value="XM_007184668.2"/>
</dbReference>
<sequence>MMIWLRHSRRTLSSSGSVKNFFSHSTPSEAAEPRRVKPCVSNMEVENQTRVTRFILVAFPGNWGVRATVFLMFLVACILTVAEKVIIILLVQQNRPLHKPMYFFLAKLSFSETWYLSVTVPTVLFSFWSVSSSISFTHCMIQLYFFIALMCTECVLLAAVAYGRYVAICRPLCYPIIMSHGLCFLLPLGWTNGFGISLAKIYFISCLSFCGPNVINHFFCDISPVLNLSCTDMSTAESVDFVLALAIFLLPLSLTVLSYGCILATILRMPTGKQKAFSTCASHLVVVTIFCSATIFMYVWSRAIHAFNMNKVISIFYATVTPALNPFIYCLRNREVREALKKLAYCQAIRSG</sequence>
<evidence type="ECO:0000256" key="7">
    <source>
        <dbReference type="ARBA" id="ARBA00022989"/>
    </source>
</evidence>
<evidence type="ECO:0000313" key="17">
    <source>
        <dbReference type="RefSeq" id="XP_007184730.2"/>
    </source>
</evidence>
<comment type="function">
    <text evidence="1">Putative odorant or sperm cell receptor.</text>
</comment>
<dbReference type="GO" id="GO:0005886">
    <property type="term" value="C:plasma membrane"/>
    <property type="evidence" value="ECO:0007669"/>
    <property type="project" value="UniProtKB-SubCell"/>
</dbReference>
<feature type="transmembrane region" description="Helical" evidence="14">
    <location>
        <begin position="241"/>
        <end position="267"/>
    </location>
</feature>
<keyword evidence="11 17" id="KW-0675">Receptor</keyword>
<keyword evidence="13" id="KW-0807">Transducer</keyword>
<keyword evidence="9 14" id="KW-0472">Membrane</keyword>
<feature type="domain" description="G-protein coupled receptors family 1 profile" evidence="15">
    <location>
        <begin position="83"/>
        <end position="329"/>
    </location>
</feature>
<evidence type="ECO:0000256" key="12">
    <source>
        <dbReference type="ARBA" id="ARBA00023180"/>
    </source>
</evidence>
<dbReference type="Proteomes" id="UP001652580">
    <property type="component" value="Chromosome 7"/>
</dbReference>
<feature type="transmembrane region" description="Helical" evidence="14">
    <location>
        <begin position="279"/>
        <end position="300"/>
    </location>
</feature>
<reference evidence="17" key="1">
    <citation type="submission" date="2025-08" db="UniProtKB">
        <authorList>
            <consortium name="RefSeq"/>
        </authorList>
    </citation>
    <scope>IDENTIFICATION</scope>
</reference>
<evidence type="ECO:0000256" key="9">
    <source>
        <dbReference type="ARBA" id="ARBA00023136"/>
    </source>
</evidence>
<dbReference type="InParanoid" id="A0A384ABL2"/>
<evidence type="ECO:0000256" key="1">
    <source>
        <dbReference type="ARBA" id="ARBA00003929"/>
    </source>
</evidence>
<dbReference type="PRINTS" id="PR00237">
    <property type="entry name" value="GPCRRHODOPSN"/>
</dbReference>
<evidence type="ECO:0000256" key="6">
    <source>
        <dbReference type="ARBA" id="ARBA00022725"/>
    </source>
</evidence>
<evidence type="ECO:0000256" key="11">
    <source>
        <dbReference type="ARBA" id="ARBA00023170"/>
    </source>
</evidence>
<keyword evidence="8" id="KW-0297">G-protein coupled receptor</keyword>
<dbReference type="PROSITE" id="PS50262">
    <property type="entry name" value="G_PROTEIN_RECEP_F1_2"/>
    <property type="match status" value="1"/>
</dbReference>
<feature type="transmembrane region" description="Helical" evidence="14">
    <location>
        <begin position="143"/>
        <end position="165"/>
    </location>
</feature>
<evidence type="ECO:0000256" key="5">
    <source>
        <dbReference type="ARBA" id="ARBA00022692"/>
    </source>
</evidence>
<evidence type="ECO:0000256" key="10">
    <source>
        <dbReference type="ARBA" id="ARBA00023157"/>
    </source>
</evidence>
<dbReference type="InterPro" id="IPR017452">
    <property type="entry name" value="GPCR_Rhodpsn_7TM"/>
</dbReference>
<dbReference type="GO" id="GO:0004930">
    <property type="term" value="F:G protein-coupled receptor activity"/>
    <property type="evidence" value="ECO:0007669"/>
    <property type="project" value="UniProtKB-KW"/>
</dbReference>
<keyword evidence="6" id="KW-0552">Olfaction</keyword>
<comment type="subcellular location">
    <subcellularLocation>
        <location evidence="2">Cell membrane</location>
        <topology evidence="2">Multi-pass membrane protein</topology>
    </subcellularLocation>
</comment>
<protein>
    <submittedName>
        <fullName evidence="17">Olfactory receptor 6B1</fullName>
    </submittedName>
</protein>
<evidence type="ECO:0000256" key="4">
    <source>
        <dbReference type="ARBA" id="ARBA00022606"/>
    </source>
</evidence>
<evidence type="ECO:0000256" key="8">
    <source>
        <dbReference type="ARBA" id="ARBA00023040"/>
    </source>
</evidence>
<dbReference type="PANTHER" id="PTHR24242:SF253">
    <property type="entry name" value="OLFACTORY RECEPTOR-RELATED"/>
    <property type="match status" value="1"/>
</dbReference>
<dbReference type="SUPFAM" id="SSF81321">
    <property type="entry name" value="Family A G protein-coupled receptor-like"/>
    <property type="match status" value="1"/>
</dbReference>
<feature type="transmembrane region" description="Helical" evidence="14">
    <location>
        <begin position="312"/>
        <end position="331"/>
    </location>
</feature>
<proteinExistence type="predicted"/>
<accession>A0A384ABL2</accession>
<dbReference type="KEGG" id="bacu:103014113"/>
<keyword evidence="7 14" id="KW-1133">Transmembrane helix</keyword>
<dbReference type="PRINTS" id="PR00245">
    <property type="entry name" value="OLFACTORYR"/>
</dbReference>
<dbReference type="InterPro" id="IPR000725">
    <property type="entry name" value="Olfact_rcpt"/>
</dbReference>
<feature type="transmembrane region" description="Helical" evidence="14">
    <location>
        <begin position="69"/>
        <end position="92"/>
    </location>
</feature>
<dbReference type="AlphaFoldDB" id="A0A384ABL2"/>
<dbReference type="GO" id="GO:0004984">
    <property type="term" value="F:olfactory receptor activity"/>
    <property type="evidence" value="ECO:0007669"/>
    <property type="project" value="InterPro"/>
</dbReference>